<evidence type="ECO:0000256" key="1">
    <source>
        <dbReference type="ARBA" id="ARBA00004123"/>
    </source>
</evidence>
<gene>
    <name evidence="8" type="ORF">OIDMADRAFT_26128</name>
</gene>
<keyword evidence="4" id="KW-0863">Zinc-finger</keyword>
<evidence type="ECO:0000259" key="7">
    <source>
        <dbReference type="Pfam" id="PF04082"/>
    </source>
</evidence>
<keyword evidence="5" id="KW-0862">Zinc</keyword>
<dbReference type="Proteomes" id="UP000054321">
    <property type="component" value="Unassembled WGS sequence"/>
</dbReference>
<dbReference type="InParanoid" id="A0A0C3HM51"/>
<evidence type="ECO:0000256" key="4">
    <source>
        <dbReference type="ARBA" id="ARBA00022771"/>
    </source>
</evidence>
<evidence type="ECO:0000256" key="2">
    <source>
        <dbReference type="ARBA" id="ARBA00022723"/>
    </source>
</evidence>
<sequence>MDLIAVQWGLEEFVSTPHATTRLLEVGLSHISTVLPIFHEPTLRFDQIPRELSASFLCIGLLICGDSSAHEIGCTLLHRLREETLRFAQTVIMKIDHHLCILQAMLVIEVTGMYYANRIAVELSDIFHGTLVTLARRLGLFEPDHQPSRLIERQSTDEKWQEWIHKECLKRLAYFIFVVDVQHGMLFSHDRCITSVFTLKLELPCSRQTWQAMDTRQWLSLEKSAVPRPLRFHELQQLLLSSYESYQNLPELDSLGSYLVLSGMASVTIDSLQRRNDPFFDNERVIECLRARLPVIYRGLIIQPKNAMKNHGLMTYYMSLISLCTPPDDLERASNSGFSLTGAASTEQARAAMVRLLTRNKVGPDSARHAINLLRIYIPASLDTFSPFEASALYLGALTLWAYALGLGYDPQVFDIIYEQSELETMAALEAIIETGDAVECGKHWRRIVGYISERLGAMKNDNAREYSEVLYALGGARK</sequence>
<proteinExistence type="predicted"/>
<dbReference type="EMBL" id="KN832873">
    <property type="protein sequence ID" value="KIN03427.1"/>
    <property type="molecule type" value="Genomic_DNA"/>
</dbReference>
<dbReference type="OrthoDB" id="1405595at2759"/>
<reference evidence="8 9" key="1">
    <citation type="submission" date="2014-04" db="EMBL/GenBank/DDBJ databases">
        <authorList>
            <consortium name="DOE Joint Genome Institute"/>
            <person name="Kuo A."/>
            <person name="Martino E."/>
            <person name="Perotto S."/>
            <person name="Kohler A."/>
            <person name="Nagy L.G."/>
            <person name="Floudas D."/>
            <person name="Copeland A."/>
            <person name="Barry K.W."/>
            <person name="Cichocki N."/>
            <person name="Veneault-Fourrey C."/>
            <person name="LaButti K."/>
            <person name="Lindquist E.A."/>
            <person name="Lipzen A."/>
            <person name="Lundell T."/>
            <person name="Morin E."/>
            <person name="Murat C."/>
            <person name="Sun H."/>
            <person name="Tunlid A."/>
            <person name="Henrissat B."/>
            <person name="Grigoriev I.V."/>
            <person name="Hibbett D.S."/>
            <person name="Martin F."/>
            <person name="Nordberg H.P."/>
            <person name="Cantor M.N."/>
            <person name="Hua S.X."/>
        </authorList>
    </citation>
    <scope>NUCLEOTIDE SEQUENCE [LARGE SCALE GENOMIC DNA]</scope>
    <source>
        <strain evidence="8 9">Zn</strain>
    </source>
</reference>
<dbReference type="Pfam" id="PF04082">
    <property type="entry name" value="Fungal_trans"/>
    <property type="match status" value="1"/>
</dbReference>
<reference evidence="9" key="2">
    <citation type="submission" date="2015-01" db="EMBL/GenBank/DDBJ databases">
        <title>Evolutionary Origins and Diversification of the Mycorrhizal Mutualists.</title>
        <authorList>
            <consortium name="DOE Joint Genome Institute"/>
            <consortium name="Mycorrhizal Genomics Consortium"/>
            <person name="Kohler A."/>
            <person name="Kuo A."/>
            <person name="Nagy L.G."/>
            <person name="Floudas D."/>
            <person name="Copeland A."/>
            <person name="Barry K.W."/>
            <person name="Cichocki N."/>
            <person name="Veneault-Fourrey C."/>
            <person name="LaButti K."/>
            <person name="Lindquist E.A."/>
            <person name="Lipzen A."/>
            <person name="Lundell T."/>
            <person name="Morin E."/>
            <person name="Murat C."/>
            <person name="Riley R."/>
            <person name="Ohm R."/>
            <person name="Sun H."/>
            <person name="Tunlid A."/>
            <person name="Henrissat B."/>
            <person name="Grigoriev I.V."/>
            <person name="Hibbett D.S."/>
            <person name="Martin F."/>
        </authorList>
    </citation>
    <scope>NUCLEOTIDE SEQUENCE [LARGE SCALE GENOMIC DNA]</scope>
    <source>
        <strain evidence="9">Zn</strain>
    </source>
</reference>
<dbReference type="GO" id="GO:0000981">
    <property type="term" value="F:DNA-binding transcription factor activity, RNA polymerase II-specific"/>
    <property type="evidence" value="ECO:0007669"/>
    <property type="project" value="InterPro"/>
</dbReference>
<keyword evidence="6" id="KW-0539">Nucleus</keyword>
<name>A0A0C3HM51_OIDMZ</name>
<dbReference type="GO" id="GO:0008270">
    <property type="term" value="F:zinc ion binding"/>
    <property type="evidence" value="ECO:0007669"/>
    <property type="project" value="UniProtKB-KW"/>
</dbReference>
<organism evidence="8 9">
    <name type="scientific">Oidiodendron maius (strain Zn)</name>
    <dbReference type="NCBI Taxonomy" id="913774"/>
    <lineage>
        <taxon>Eukaryota</taxon>
        <taxon>Fungi</taxon>
        <taxon>Dikarya</taxon>
        <taxon>Ascomycota</taxon>
        <taxon>Pezizomycotina</taxon>
        <taxon>Leotiomycetes</taxon>
        <taxon>Leotiomycetes incertae sedis</taxon>
        <taxon>Myxotrichaceae</taxon>
        <taxon>Oidiodendron</taxon>
    </lineage>
</organism>
<dbReference type="InterPro" id="IPR007219">
    <property type="entry name" value="XnlR_reg_dom"/>
</dbReference>
<dbReference type="PANTHER" id="PTHR40626:SF11">
    <property type="entry name" value="ZINC FINGER PROTEIN YPR022C"/>
    <property type="match status" value="1"/>
</dbReference>
<evidence type="ECO:0000313" key="9">
    <source>
        <dbReference type="Proteomes" id="UP000054321"/>
    </source>
</evidence>
<dbReference type="PANTHER" id="PTHR40626">
    <property type="entry name" value="MIP31509P"/>
    <property type="match status" value="1"/>
</dbReference>
<evidence type="ECO:0000256" key="6">
    <source>
        <dbReference type="ARBA" id="ARBA00023242"/>
    </source>
</evidence>
<protein>
    <recommendedName>
        <fullName evidence="7">Xylanolytic transcriptional activator regulatory domain-containing protein</fullName>
    </recommendedName>
</protein>
<evidence type="ECO:0000313" key="8">
    <source>
        <dbReference type="EMBL" id="KIN03427.1"/>
    </source>
</evidence>
<accession>A0A0C3HM51</accession>
<comment type="subcellular location">
    <subcellularLocation>
        <location evidence="1">Nucleus</location>
    </subcellularLocation>
</comment>
<dbReference type="HOGENOM" id="CLU_569970_0_0_1"/>
<dbReference type="STRING" id="913774.A0A0C3HM51"/>
<keyword evidence="9" id="KW-1185">Reference proteome</keyword>
<evidence type="ECO:0000256" key="3">
    <source>
        <dbReference type="ARBA" id="ARBA00022737"/>
    </source>
</evidence>
<dbReference type="GO" id="GO:0000978">
    <property type="term" value="F:RNA polymerase II cis-regulatory region sequence-specific DNA binding"/>
    <property type="evidence" value="ECO:0007669"/>
    <property type="project" value="InterPro"/>
</dbReference>
<evidence type="ECO:0000256" key="5">
    <source>
        <dbReference type="ARBA" id="ARBA00022833"/>
    </source>
</evidence>
<keyword evidence="2" id="KW-0479">Metal-binding</keyword>
<dbReference type="CDD" id="cd12148">
    <property type="entry name" value="fungal_TF_MHR"/>
    <property type="match status" value="1"/>
</dbReference>
<dbReference type="AlphaFoldDB" id="A0A0C3HM51"/>
<dbReference type="GO" id="GO:0006351">
    <property type="term" value="P:DNA-templated transcription"/>
    <property type="evidence" value="ECO:0007669"/>
    <property type="project" value="InterPro"/>
</dbReference>
<dbReference type="InterPro" id="IPR051059">
    <property type="entry name" value="VerF-like"/>
</dbReference>
<dbReference type="GO" id="GO:0005634">
    <property type="term" value="C:nucleus"/>
    <property type="evidence" value="ECO:0007669"/>
    <property type="project" value="UniProtKB-SubCell"/>
</dbReference>
<feature type="domain" description="Xylanolytic transcriptional activator regulatory" evidence="7">
    <location>
        <begin position="30"/>
        <end position="269"/>
    </location>
</feature>
<keyword evidence="3" id="KW-0677">Repeat</keyword>
<dbReference type="GO" id="GO:0000785">
    <property type="term" value="C:chromatin"/>
    <property type="evidence" value="ECO:0007669"/>
    <property type="project" value="TreeGrafter"/>
</dbReference>